<keyword evidence="8" id="KW-0472">Membrane</keyword>
<dbReference type="SUPFAM" id="SSF53756">
    <property type="entry name" value="UDP-Glycosyltransferase/glycogen phosphorylase"/>
    <property type="match status" value="1"/>
</dbReference>
<comment type="pathway">
    <text evidence="2">Protein modification; protein glycosylation.</text>
</comment>
<dbReference type="PANTHER" id="PTHR13036">
    <property type="entry name" value="BETA1,4 MANNOSYLTRANSFERASE"/>
    <property type="match status" value="1"/>
</dbReference>
<organism evidence="9">
    <name type="scientific">Timema bartmani</name>
    <dbReference type="NCBI Taxonomy" id="61472"/>
    <lineage>
        <taxon>Eukaryota</taxon>
        <taxon>Metazoa</taxon>
        <taxon>Ecdysozoa</taxon>
        <taxon>Arthropoda</taxon>
        <taxon>Hexapoda</taxon>
        <taxon>Insecta</taxon>
        <taxon>Pterygota</taxon>
        <taxon>Neoptera</taxon>
        <taxon>Polyneoptera</taxon>
        <taxon>Phasmatodea</taxon>
        <taxon>Timematodea</taxon>
        <taxon>Timematoidea</taxon>
        <taxon>Timematidae</taxon>
        <taxon>Timema</taxon>
    </lineage>
</organism>
<dbReference type="PANTHER" id="PTHR13036:SF0">
    <property type="entry name" value="CHITOBIOSYLDIPHOSPHODOLICHOL BETA-MANNOSYLTRANSFERASE"/>
    <property type="match status" value="1"/>
</dbReference>
<sequence>MGKKCVSVIVLGDIGRSPRMQYHSLSLADEGYNVDVIGYGGSEPMKELLSRKNVQIRSLISTPDIKYKSNQMDHWSISSHSPYVVKGVPGCYQFQETEDLPRLLSYILKTVWQSVVLLLALLCKRRSHHVLVQNPPAIPTLAICWLYCLVARANLIIDWHNYGYSILALNLGDRHSLVRLSHWFEGYFGARAHANLCVTKAMKIDLLKKWAIGAVTLYDRPSPQFRQVSVYETHDLLQRLSTQYTELKDLQNPTRTVLTELTPEGLPAFRTDRPGVVVSSTSWTQDEDFSILLAALEDYEEAKSAGSTSLPPLLCIITGKGPMKEHYRSLVLSKNWLNVKVVMPWLQPEDYPLLLGSADLGVSLHTSSSGLDLPMKIVDMFGCLLPVAAVHFPWVSTGSRSLKELVRHQENGLVFKNSEELSYQLTTWFQDFPNNQEQNKKHLKLKEEINKFVKLGWHENWKLFSRGFRNFVLLSGVHLISPAETRQLIEIDELYILTDYDPVKGRSNTYKSTCSLRNRQIRYPYAIIIIREKQARLGHELTSQQRRARVEVNSGWYRERAYLVL</sequence>
<keyword evidence="7" id="KW-1133">Transmembrane helix</keyword>
<keyword evidence="5" id="KW-0812">Transmembrane</keyword>
<dbReference type="InterPro" id="IPR026051">
    <property type="entry name" value="ALG1-like"/>
</dbReference>
<reference evidence="9" key="1">
    <citation type="submission" date="2020-11" db="EMBL/GenBank/DDBJ databases">
        <authorList>
            <person name="Tran Van P."/>
        </authorList>
    </citation>
    <scope>NUCLEOTIDE SEQUENCE</scope>
</reference>
<name>A0A7R9F3W5_9NEOP</name>
<evidence type="ECO:0000256" key="7">
    <source>
        <dbReference type="ARBA" id="ARBA00022989"/>
    </source>
</evidence>
<dbReference type="GO" id="GO:0005789">
    <property type="term" value="C:endoplasmic reticulum membrane"/>
    <property type="evidence" value="ECO:0007669"/>
    <property type="project" value="UniProtKB-SubCell"/>
</dbReference>
<accession>A0A7R9F3W5</accession>
<keyword evidence="6" id="KW-0256">Endoplasmic reticulum</keyword>
<evidence type="ECO:0000256" key="8">
    <source>
        <dbReference type="ARBA" id="ARBA00023136"/>
    </source>
</evidence>
<evidence type="ECO:0000256" key="6">
    <source>
        <dbReference type="ARBA" id="ARBA00022824"/>
    </source>
</evidence>
<keyword evidence="4" id="KW-0808">Transferase</keyword>
<protein>
    <recommendedName>
        <fullName evidence="10">Chitobiosyldiphosphodolichol beta-mannosyltransferase</fullName>
    </recommendedName>
</protein>
<evidence type="ECO:0000256" key="3">
    <source>
        <dbReference type="ARBA" id="ARBA00022676"/>
    </source>
</evidence>
<evidence type="ECO:0000313" key="9">
    <source>
        <dbReference type="EMBL" id="CAD7446270.1"/>
    </source>
</evidence>
<dbReference type="EMBL" id="OD567872">
    <property type="protein sequence ID" value="CAD7446270.1"/>
    <property type="molecule type" value="Genomic_DNA"/>
</dbReference>
<evidence type="ECO:0000256" key="2">
    <source>
        <dbReference type="ARBA" id="ARBA00004922"/>
    </source>
</evidence>
<gene>
    <name evidence="9" type="ORF">TBIB3V08_LOCUS8604</name>
</gene>
<dbReference type="GO" id="GO:0000030">
    <property type="term" value="F:mannosyltransferase activity"/>
    <property type="evidence" value="ECO:0007669"/>
    <property type="project" value="InterPro"/>
</dbReference>
<evidence type="ECO:0000256" key="4">
    <source>
        <dbReference type="ARBA" id="ARBA00022679"/>
    </source>
</evidence>
<comment type="subcellular location">
    <subcellularLocation>
        <location evidence="1">Endoplasmic reticulum membrane</location>
        <topology evidence="1">Single-pass membrane protein</topology>
    </subcellularLocation>
</comment>
<keyword evidence="3" id="KW-0328">Glycosyltransferase</keyword>
<dbReference type="AlphaFoldDB" id="A0A7R9F3W5"/>
<dbReference type="Gene3D" id="3.40.50.2000">
    <property type="entry name" value="Glycogen Phosphorylase B"/>
    <property type="match status" value="1"/>
</dbReference>
<evidence type="ECO:0000256" key="5">
    <source>
        <dbReference type="ARBA" id="ARBA00022692"/>
    </source>
</evidence>
<evidence type="ECO:0008006" key="10">
    <source>
        <dbReference type="Google" id="ProtNLM"/>
    </source>
</evidence>
<evidence type="ECO:0000256" key="1">
    <source>
        <dbReference type="ARBA" id="ARBA00004389"/>
    </source>
</evidence>
<proteinExistence type="predicted"/>